<feature type="domain" description="NAD-dependent epimerase/dehydratase" evidence="1">
    <location>
        <begin position="5"/>
        <end position="223"/>
    </location>
</feature>
<dbReference type="GO" id="GO:0004029">
    <property type="term" value="F:aldehyde dehydrogenase (NAD+) activity"/>
    <property type="evidence" value="ECO:0007669"/>
    <property type="project" value="TreeGrafter"/>
</dbReference>
<reference evidence="2 3" key="1">
    <citation type="journal article" date="2019" name="mSystems">
        <title>Life at home and on the roam: Genomic adaptions reflect the dual lifestyle of an intracellular, facultative symbiont.</title>
        <authorList>
            <person name="Burgsdorf I."/>
        </authorList>
    </citation>
    <scope>NUCLEOTIDE SEQUENCE [LARGE SCALE GENOMIC DNA]</scope>
    <source>
        <strain evidence="2">277cV</strain>
    </source>
</reference>
<organism evidence="2 3">
    <name type="scientific">Aphanocapsa feldmannii 277cV</name>
    <dbReference type="NCBI Taxonomy" id="2507553"/>
    <lineage>
        <taxon>Bacteria</taxon>
        <taxon>Bacillati</taxon>
        <taxon>Cyanobacteriota</taxon>
        <taxon>Cyanophyceae</taxon>
        <taxon>Oscillatoriophycideae</taxon>
        <taxon>Chroococcales</taxon>
        <taxon>Microcystaceae</taxon>
        <taxon>Aphanocapsa</taxon>
    </lineage>
</organism>
<gene>
    <name evidence="2" type="ORF">ERJ67_01680</name>
</gene>
<dbReference type="InterPro" id="IPR051783">
    <property type="entry name" value="NAD(P)-dependent_oxidoreduct"/>
</dbReference>
<sequence length="335" mass="37578">MPQRILITGASGCVGQYISGWLLRHSDAQLVLLLRDPARLTAVSPADPRISLLVGDLREVDQFAAELAQVDRVVHTATAWGDPGRAHAVNLVAVKAMLALLDPRRLQQVIYFSTASVLDRQLELLPEAERYGTEYIRTKVACLRQLMQHPLRDRIVAVFPTLVFGGRLDGRDPHPASYLTAGLRQAIRWLWLARFLRLKGSFHFIHAADIAAICGHLATHPHQPGPQRWGHMQRLVMAQDSLSLDQAIAILCRYRHMVHPWGLQLTDRLLQLLIRLFRIQLTPWDRFSLGLRHFIHAPITRPECFGLDSRAPSLEKALEAAGIPRRGRLPAGSSG</sequence>
<dbReference type="EMBL" id="SRMO01000028">
    <property type="protein sequence ID" value="TGG94834.1"/>
    <property type="molecule type" value="Genomic_DNA"/>
</dbReference>
<dbReference type="PANTHER" id="PTHR48079:SF6">
    <property type="entry name" value="NAD(P)-BINDING DOMAIN-CONTAINING PROTEIN-RELATED"/>
    <property type="match status" value="1"/>
</dbReference>
<dbReference type="AlphaFoldDB" id="A0A524RRI2"/>
<dbReference type="GO" id="GO:0005737">
    <property type="term" value="C:cytoplasm"/>
    <property type="evidence" value="ECO:0007669"/>
    <property type="project" value="TreeGrafter"/>
</dbReference>
<evidence type="ECO:0000259" key="1">
    <source>
        <dbReference type="Pfam" id="PF01370"/>
    </source>
</evidence>
<dbReference type="InterPro" id="IPR001509">
    <property type="entry name" value="Epimerase_deHydtase"/>
</dbReference>
<dbReference type="Gene3D" id="3.40.50.720">
    <property type="entry name" value="NAD(P)-binding Rossmann-like Domain"/>
    <property type="match status" value="1"/>
</dbReference>
<evidence type="ECO:0000313" key="2">
    <source>
        <dbReference type="EMBL" id="TGG94834.1"/>
    </source>
</evidence>
<evidence type="ECO:0000313" key="3">
    <source>
        <dbReference type="Proteomes" id="UP000317990"/>
    </source>
</evidence>
<dbReference type="SUPFAM" id="SSF51735">
    <property type="entry name" value="NAD(P)-binding Rossmann-fold domains"/>
    <property type="match status" value="1"/>
</dbReference>
<comment type="caution">
    <text evidence="2">The sequence shown here is derived from an EMBL/GenBank/DDBJ whole genome shotgun (WGS) entry which is preliminary data.</text>
</comment>
<name>A0A524RRI2_9CHRO</name>
<protein>
    <submittedName>
        <fullName evidence="2">NAD(P)-dependent oxidoreductase</fullName>
    </submittedName>
</protein>
<accession>A0A524RRI2</accession>
<dbReference type="PANTHER" id="PTHR48079">
    <property type="entry name" value="PROTEIN YEEZ"/>
    <property type="match status" value="1"/>
</dbReference>
<dbReference type="Proteomes" id="UP000317990">
    <property type="component" value="Unassembled WGS sequence"/>
</dbReference>
<proteinExistence type="predicted"/>
<dbReference type="Pfam" id="PF01370">
    <property type="entry name" value="Epimerase"/>
    <property type="match status" value="1"/>
</dbReference>
<dbReference type="InterPro" id="IPR036291">
    <property type="entry name" value="NAD(P)-bd_dom_sf"/>
</dbReference>